<keyword evidence="4" id="KW-0677">Repeat</keyword>
<dbReference type="PROSITE" id="PS50053">
    <property type="entry name" value="UBIQUITIN_2"/>
    <property type="match status" value="1"/>
</dbReference>
<dbReference type="GO" id="GO:0045292">
    <property type="term" value="P:mRNA cis splicing, via spliceosome"/>
    <property type="evidence" value="ECO:0007669"/>
    <property type="project" value="InterPro"/>
</dbReference>
<dbReference type="SUPFAM" id="SSF54236">
    <property type="entry name" value="Ubiquitin-like"/>
    <property type="match status" value="1"/>
</dbReference>
<feature type="domain" description="SURP motif" evidence="9">
    <location>
        <begin position="1"/>
        <end position="36"/>
    </location>
</feature>
<protein>
    <submittedName>
        <fullName evidence="10">Uncharacterized protein</fullName>
    </submittedName>
</protein>
<sequence length="719" mass="80146">MRNANPVLFEEKIRENQRQDPKFSFLNSADPYNAYYRDRMERLERGDIAEAEVAAAAAKEGEVDAGRTEAVMKQGMPGRPPPPSEFILDLPNINALDLDIMKLTALFTARRGRSFLAALSVREGRNFQFEFLRPTHSLFGYFNLLVEQYKQVINPRKDLLNSVAEHAEPKGKWALLDKVREYAEWERTKKEREKKREDEKELERRAFAEIDWHDYAIVQTIEFTQADASAELPAPMSIAEVESMTLAQKQMAAMIMEDAGEDVEALRVKQAAADAEASKAARVDVDMDDEDAEARERRRRDEEERERELERARAVQATSLDAGGPMKIRTDYVPKIGAKAGKSAMTTCTVCGQQIPVDEIDEHMRIELLDPRWKSQRDVLEARRAQASELQGGANIVTSLKNLARARVDIFGDEQDEDKRRKEEEEEREKRREREKVVWDGHTATKAGTMDRFQSNVNFDEQIKAIHRAKGVGAVDESAIGPGIGPAMVPPPITSLPPPPASLPAPPTSLPGATISSGPQPSAMPSGYPGQTPVSLPPLHYQGLNAPQPFGYQPPPPGMGMPMMHPSRMAALGGPPGPSIPVAGVVRSADEMTGAEDDPVTLAKRQRVEKLPGGHLYPEQNWIDMHPHPIHLQVQLPTDTVKPEWKLDGKIVDIADLHITTLVSTLRDRITKQLDSTVPPGRMRLAYAGKELRNASTLASYNLDHGDLISLTIREPKKK</sequence>
<dbReference type="OrthoDB" id="447637at2759"/>
<evidence type="ECO:0000256" key="7">
    <source>
        <dbReference type="SAM" id="MobiDB-lite"/>
    </source>
</evidence>
<feature type="domain" description="Ubiquitin-like" evidence="8">
    <location>
        <begin position="656"/>
        <end position="718"/>
    </location>
</feature>
<dbReference type="InterPro" id="IPR035967">
    <property type="entry name" value="SWAP/Surp_sf"/>
</dbReference>
<dbReference type="GO" id="GO:0071004">
    <property type="term" value="C:U2-type prespliceosome"/>
    <property type="evidence" value="ECO:0007669"/>
    <property type="project" value="TreeGrafter"/>
</dbReference>
<dbReference type="GO" id="GO:0003723">
    <property type="term" value="F:RNA binding"/>
    <property type="evidence" value="ECO:0007669"/>
    <property type="project" value="InterPro"/>
</dbReference>
<dbReference type="InterPro" id="IPR000626">
    <property type="entry name" value="Ubiquitin-like_dom"/>
</dbReference>
<dbReference type="PROSITE" id="PS50128">
    <property type="entry name" value="SURP"/>
    <property type="match status" value="2"/>
</dbReference>
<dbReference type="InterPro" id="IPR022030">
    <property type="entry name" value="SF3A1_dom"/>
</dbReference>
<dbReference type="PANTHER" id="PTHR15316">
    <property type="entry name" value="SPLICEOSOME ASSOCIATED PROTEIN 114/SWAP SPLICING FACTOR-RELATED"/>
    <property type="match status" value="1"/>
</dbReference>
<dbReference type="Pfam" id="PF00240">
    <property type="entry name" value="ubiquitin"/>
    <property type="match status" value="1"/>
</dbReference>
<dbReference type="FunFam" id="1.10.10.790:FF:000001">
    <property type="entry name" value="Splicing factor 3a, subunit 1"/>
    <property type="match status" value="1"/>
</dbReference>
<evidence type="ECO:0000313" key="11">
    <source>
        <dbReference type="Proteomes" id="UP000076798"/>
    </source>
</evidence>
<dbReference type="Gene3D" id="3.10.20.90">
    <property type="entry name" value="Phosphatidylinositol 3-kinase Catalytic Subunit, Chain A, domain 1"/>
    <property type="match status" value="1"/>
</dbReference>
<dbReference type="Proteomes" id="UP000076798">
    <property type="component" value="Unassembled WGS sequence"/>
</dbReference>
<evidence type="ECO:0000256" key="4">
    <source>
        <dbReference type="ARBA" id="ARBA00022737"/>
    </source>
</evidence>
<evidence type="ECO:0000256" key="6">
    <source>
        <dbReference type="ARBA" id="ARBA00023242"/>
    </source>
</evidence>
<feature type="region of interest" description="Disordered" evidence="7">
    <location>
        <begin position="497"/>
        <end position="528"/>
    </location>
</feature>
<feature type="domain" description="SURP motif" evidence="9">
    <location>
        <begin position="100"/>
        <end position="142"/>
    </location>
</feature>
<organism evidence="10 11">
    <name type="scientific">Sistotremastrum suecicum HHB10207 ss-3</name>
    <dbReference type="NCBI Taxonomy" id="1314776"/>
    <lineage>
        <taxon>Eukaryota</taxon>
        <taxon>Fungi</taxon>
        <taxon>Dikarya</taxon>
        <taxon>Basidiomycota</taxon>
        <taxon>Agaricomycotina</taxon>
        <taxon>Agaricomycetes</taxon>
        <taxon>Sistotremastrales</taxon>
        <taxon>Sistotremastraceae</taxon>
        <taxon>Sistotremastrum</taxon>
    </lineage>
</organism>
<dbReference type="Pfam" id="PF01805">
    <property type="entry name" value="Surp"/>
    <property type="match status" value="2"/>
</dbReference>
<dbReference type="InterPro" id="IPR000061">
    <property type="entry name" value="Surp"/>
</dbReference>
<evidence type="ECO:0000256" key="1">
    <source>
        <dbReference type="ARBA" id="ARBA00004123"/>
    </source>
</evidence>
<feature type="compositionally biased region" description="Pro residues" evidence="7">
    <location>
        <begin position="497"/>
        <end position="509"/>
    </location>
</feature>
<proteinExistence type="predicted"/>
<evidence type="ECO:0000259" key="8">
    <source>
        <dbReference type="PROSITE" id="PS50053"/>
    </source>
</evidence>
<dbReference type="Gene3D" id="1.10.10.790">
    <property type="entry name" value="Surp module"/>
    <property type="match status" value="2"/>
</dbReference>
<dbReference type="STRING" id="1314776.A0A166IXD3"/>
<reference evidence="10 11" key="1">
    <citation type="journal article" date="2016" name="Mol. Biol. Evol.">
        <title>Comparative Genomics of Early-Diverging Mushroom-Forming Fungi Provides Insights into the Origins of Lignocellulose Decay Capabilities.</title>
        <authorList>
            <person name="Nagy L.G."/>
            <person name="Riley R."/>
            <person name="Tritt A."/>
            <person name="Adam C."/>
            <person name="Daum C."/>
            <person name="Floudas D."/>
            <person name="Sun H."/>
            <person name="Yadav J.S."/>
            <person name="Pangilinan J."/>
            <person name="Larsson K.H."/>
            <person name="Matsuura K."/>
            <person name="Barry K."/>
            <person name="Labutti K."/>
            <person name="Kuo R."/>
            <person name="Ohm R.A."/>
            <person name="Bhattacharya S.S."/>
            <person name="Shirouzu T."/>
            <person name="Yoshinaga Y."/>
            <person name="Martin F.M."/>
            <person name="Grigoriev I.V."/>
            <person name="Hibbett D.S."/>
        </authorList>
    </citation>
    <scope>NUCLEOTIDE SEQUENCE [LARGE SCALE GENOMIC DNA]</scope>
    <source>
        <strain evidence="10 11">HHB10207 ss-3</strain>
    </source>
</reference>
<dbReference type="Pfam" id="PF12230">
    <property type="entry name" value="PRP21_like_P"/>
    <property type="match status" value="1"/>
</dbReference>
<dbReference type="EMBL" id="KV428005">
    <property type="protein sequence ID" value="KZT44169.1"/>
    <property type="molecule type" value="Genomic_DNA"/>
</dbReference>
<keyword evidence="11" id="KW-1185">Reference proteome</keyword>
<dbReference type="AlphaFoldDB" id="A0A166IXD3"/>
<feature type="region of interest" description="Disordered" evidence="7">
    <location>
        <begin position="279"/>
        <end position="313"/>
    </location>
</feature>
<keyword evidence="3" id="KW-0747">Spliceosome</keyword>
<evidence type="ECO:0000256" key="5">
    <source>
        <dbReference type="ARBA" id="ARBA00023187"/>
    </source>
</evidence>
<dbReference type="GO" id="GO:0000381">
    <property type="term" value="P:regulation of alternative mRNA splicing, via spliceosome"/>
    <property type="evidence" value="ECO:0007669"/>
    <property type="project" value="TreeGrafter"/>
</dbReference>
<keyword evidence="2" id="KW-0507">mRNA processing</keyword>
<keyword evidence="6" id="KW-0539">Nucleus</keyword>
<dbReference type="SUPFAM" id="SSF109905">
    <property type="entry name" value="Surp module (SWAP domain)"/>
    <property type="match status" value="2"/>
</dbReference>
<dbReference type="PANTHER" id="PTHR15316:SF1">
    <property type="entry name" value="SPLICING FACTOR 3A SUBUNIT 1"/>
    <property type="match status" value="1"/>
</dbReference>
<evidence type="ECO:0000256" key="2">
    <source>
        <dbReference type="ARBA" id="ARBA00022664"/>
    </source>
</evidence>
<gene>
    <name evidence="10" type="ORF">SISSUDRAFT_1039452</name>
</gene>
<dbReference type="GO" id="GO:0005686">
    <property type="term" value="C:U2 snRNP"/>
    <property type="evidence" value="ECO:0007669"/>
    <property type="project" value="TreeGrafter"/>
</dbReference>
<dbReference type="SMART" id="SM00648">
    <property type="entry name" value="SWAP"/>
    <property type="match status" value="2"/>
</dbReference>
<dbReference type="InterPro" id="IPR045146">
    <property type="entry name" value="SF3A1"/>
</dbReference>
<feature type="compositionally biased region" description="Basic and acidic residues" evidence="7">
    <location>
        <begin position="294"/>
        <end position="313"/>
    </location>
</feature>
<accession>A0A166IXD3</accession>
<evidence type="ECO:0000259" key="9">
    <source>
        <dbReference type="PROSITE" id="PS50128"/>
    </source>
</evidence>
<name>A0A166IXD3_9AGAM</name>
<dbReference type="GO" id="GO:0071013">
    <property type="term" value="C:catalytic step 2 spliceosome"/>
    <property type="evidence" value="ECO:0007669"/>
    <property type="project" value="TreeGrafter"/>
</dbReference>
<dbReference type="InterPro" id="IPR029071">
    <property type="entry name" value="Ubiquitin-like_domsf"/>
</dbReference>
<keyword evidence="5" id="KW-0508">mRNA splicing</keyword>
<evidence type="ECO:0000256" key="3">
    <source>
        <dbReference type="ARBA" id="ARBA00022728"/>
    </source>
</evidence>
<comment type="subcellular location">
    <subcellularLocation>
        <location evidence="1">Nucleus</location>
    </subcellularLocation>
</comment>
<evidence type="ECO:0000313" key="10">
    <source>
        <dbReference type="EMBL" id="KZT44169.1"/>
    </source>
</evidence>